<reference evidence="6 7" key="1">
    <citation type="submission" date="2021-06" db="EMBL/GenBank/DDBJ databases">
        <title>Actinomycetes sequencing.</title>
        <authorList>
            <person name="Shan Q."/>
        </authorList>
    </citation>
    <scope>NUCLEOTIDE SEQUENCE [LARGE SCALE GENOMIC DNA]</scope>
    <source>
        <strain evidence="6 7">NEAU-G5</strain>
    </source>
</reference>
<keyword evidence="2" id="KW-0805">Transcription regulation</keyword>
<evidence type="ECO:0000313" key="7">
    <source>
        <dbReference type="Proteomes" id="UP000733379"/>
    </source>
</evidence>
<comment type="similarity">
    <text evidence="1">Belongs to the LysR transcriptional regulatory family.</text>
</comment>
<evidence type="ECO:0000313" key="6">
    <source>
        <dbReference type="EMBL" id="MBU3064226.1"/>
    </source>
</evidence>
<evidence type="ECO:0000256" key="4">
    <source>
        <dbReference type="ARBA" id="ARBA00023163"/>
    </source>
</evidence>
<protein>
    <submittedName>
        <fullName evidence="6">LysR family transcriptional regulator</fullName>
    </submittedName>
</protein>
<dbReference type="InterPro" id="IPR000847">
    <property type="entry name" value="LysR_HTH_N"/>
</dbReference>
<keyword evidence="3" id="KW-0238">DNA-binding</keyword>
<evidence type="ECO:0000256" key="3">
    <source>
        <dbReference type="ARBA" id="ARBA00023125"/>
    </source>
</evidence>
<dbReference type="InterPro" id="IPR036388">
    <property type="entry name" value="WH-like_DNA-bd_sf"/>
</dbReference>
<dbReference type="Pfam" id="PF00126">
    <property type="entry name" value="HTH_1"/>
    <property type="match status" value="1"/>
</dbReference>
<gene>
    <name evidence="6" type="ORF">KO481_22170</name>
</gene>
<dbReference type="PROSITE" id="PS50931">
    <property type="entry name" value="HTH_LYSR"/>
    <property type="match status" value="1"/>
</dbReference>
<dbReference type="PANTHER" id="PTHR30126">
    <property type="entry name" value="HTH-TYPE TRANSCRIPTIONAL REGULATOR"/>
    <property type="match status" value="1"/>
</dbReference>
<dbReference type="Proteomes" id="UP000733379">
    <property type="component" value="Unassembled WGS sequence"/>
</dbReference>
<dbReference type="SUPFAM" id="SSF46785">
    <property type="entry name" value="Winged helix' DNA-binding domain"/>
    <property type="match status" value="1"/>
</dbReference>
<evidence type="ECO:0000256" key="2">
    <source>
        <dbReference type="ARBA" id="ARBA00023015"/>
    </source>
</evidence>
<keyword evidence="4" id="KW-0804">Transcription</keyword>
<dbReference type="EMBL" id="JAHKNI010000007">
    <property type="protein sequence ID" value="MBU3064226.1"/>
    <property type="molecule type" value="Genomic_DNA"/>
</dbReference>
<dbReference type="PANTHER" id="PTHR30126:SF94">
    <property type="entry name" value="LYSR FAMILY TRANSCRIPTIONAL REGULATOR"/>
    <property type="match status" value="1"/>
</dbReference>
<keyword evidence="7" id="KW-1185">Reference proteome</keyword>
<accession>A0ABS6B463</accession>
<comment type="caution">
    <text evidence="6">The sequence shown here is derived from an EMBL/GenBank/DDBJ whole genome shotgun (WGS) entry which is preliminary data.</text>
</comment>
<evidence type="ECO:0000256" key="1">
    <source>
        <dbReference type="ARBA" id="ARBA00009437"/>
    </source>
</evidence>
<organism evidence="6 7">
    <name type="scientific">Nocardia albiluteola</name>
    <dbReference type="NCBI Taxonomy" id="2842303"/>
    <lineage>
        <taxon>Bacteria</taxon>
        <taxon>Bacillati</taxon>
        <taxon>Actinomycetota</taxon>
        <taxon>Actinomycetes</taxon>
        <taxon>Mycobacteriales</taxon>
        <taxon>Nocardiaceae</taxon>
        <taxon>Nocardia</taxon>
    </lineage>
</organism>
<name>A0ABS6B463_9NOCA</name>
<proteinExistence type="inferred from homology"/>
<feature type="domain" description="HTH lysR-type" evidence="5">
    <location>
        <begin position="1"/>
        <end position="59"/>
    </location>
</feature>
<dbReference type="Gene3D" id="1.10.10.10">
    <property type="entry name" value="Winged helix-like DNA-binding domain superfamily/Winged helix DNA-binding domain"/>
    <property type="match status" value="1"/>
</dbReference>
<dbReference type="InterPro" id="IPR036390">
    <property type="entry name" value="WH_DNA-bd_sf"/>
</dbReference>
<sequence>MDMVAACRAFVSVSSHGSFTAGAAAAQIPQSVASRRIAALEQHFGVRLLDRTSRTAVLTPFGRDMLPAARRLIELAEAMDLEAERARRRPLRVAVPATCGPLPLARLVAGGQQCGLNLDLHPAGPRERAELARTQEVRAALAAVPADRGRWRIPLGLADTRGPHVSPIYLETLRASRADRDGRRRRIWIQPEDDVPHIRDRLVRLRDSLGLQPVQVVVGEALVTAVAEVLGSTDLLLCSPAQAAEFGLAWRPIGELEPARGYDIQAGQHEDAERLRALPSALIGRCLGVPDDGAGGDGSAGEHGS</sequence>
<evidence type="ECO:0000259" key="5">
    <source>
        <dbReference type="PROSITE" id="PS50931"/>
    </source>
</evidence>